<evidence type="ECO:0000256" key="4">
    <source>
        <dbReference type="ARBA" id="ARBA00022695"/>
    </source>
</evidence>
<evidence type="ECO:0000256" key="5">
    <source>
        <dbReference type="ARBA" id="ARBA00022723"/>
    </source>
</evidence>
<keyword evidence="6" id="KW-0862">Zinc</keyword>
<keyword evidence="7" id="KW-0804">Transcription</keyword>
<evidence type="ECO:0000256" key="7">
    <source>
        <dbReference type="ARBA" id="ARBA00023163"/>
    </source>
</evidence>
<evidence type="ECO:0000259" key="8">
    <source>
        <dbReference type="Pfam" id="PF04997"/>
    </source>
</evidence>
<dbReference type="EMBL" id="CABIJS010000666">
    <property type="protein sequence ID" value="VUZ54601.1"/>
    <property type="molecule type" value="Genomic_DNA"/>
</dbReference>
<dbReference type="GO" id="GO:0046872">
    <property type="term" value="F:metal ion binding"/>
    <property type="evidence" value="ECO:0007669"/>
    <property type="project" value="UniProtKB-KW"/>
</dbReference>
<dbReference type="AlphaFoldDB" id="A0A564Z509"/>
<reference evidence="9 10" key="1">
    <citation type="submission" date="2019-07" db="EMBL/GenBank/DDBJ databases">
        <authorList>
            <person name="Jastrzebski P J."/>
            <person name="Paukszto L."/>
            <person name="Jastrzebski P J."/>
        </authorList>
    </citation>
    <scope>NUCLEOTIDE SEQUENCE [LARGE SCALE GENOMIC DNA]</scope>
    <source>
        <strain evidence="9 10">WMS-il1</strain>
    </source>
</reference>
<dbReference type="GO" id="GO:0000428">
    <property type="term" value="C:DNA-directed RNA polymerase complex"/>
    <property type="evidence" value="ECO:0007669"/>
    <property type="project" value="UniProtKB-KW"/>
</dbReference>
<gene>
    <name evidence="9" type="ORF">WMSIL1_LOCUS12657</name>
</gene>
<dbReference type="GO" id="GO:0003899">
    <property type="term" value="F:DNA-directed RNA polymerase activity"/>
    <property type="evidence" value="ECO:0007669"/>
    <property type="project" value="UniProtKB-EC"/>
</dbReference>
<feature type="non-terminal residue" evidence="9">
    <location>
        <position position="1"/>
    </location>
</feature>
<keyword evidence="10" id="KW-1185">Reference proteome</keyword>
<feature type="domain" description="RNA polymerase Rpb1" evidence="8">
    <location>
        <begin position="21"/>
        <end position="127"/>
    </location>
</feature>
<organism evidence="9 10">
    <name type="scientific">Hymenolepis diminuta</name>
    <name type="common">Rat tapeworm</name>
    <dbReference type="NCBI Taxonomy" id="6216"/>
    <lineage>
        <taxon>Eukaryota</taxon>
        <taxon>Metazoa</taxon>
        <taxon>Spiralia</taxon>
        <taxon>Lophotrochozoa</taxon>
        <taxon>Platyhelminthes</taxon>
        <taxon>Cestoda</taxon>
        <taxon>Eucestoda</taxon>
        <taxon>Cyclophyllidea</taxon>
        <taxon>Hymenolepididae</taxon>
        <taxon>Hymenolepis</taxon>
    </lineage>
</organism>
<dbReference type="InterPro" id="IPR015700">
    <property type="entry name" value="RPC1"/>
</dbReference>
<dbReference type="Pfam" id="PF04997">
    <property type="entry name" value="RNA_pol_Rpb1_1"/>
    <property type="match status" value="1"/>
</dbReference>
<dbReference type="Proteomes" id="UP000321570">
    <property type="component" value="Unassembled WGS sequence"/>
</dbReference>
<dbReference type="SUPFAM" id="SSF64484">
    <property type="entry name" value="beta and beta-prime subunits of DNA dependent RNA-polymerase"/>
    <property type="match status" value="1"/>
</dbReference>
<accession>A0A564Z509</accession>
<evidence type="ECO:0000256" key="6">
    <source>
        <dbReference type="ARBA" id="ARBA00022833"/>
    </source>
</evidence>
<evidence type="ECO:0000256" key="2">
    <source>
        <dbReference type="ARBA" id="ARBA00022478"/>
    </source>
</evidence>
<keyword evidence="2" id="KW-0240">DNA-directed RNA polymerase</keyword>
<name>A0A564Z509_HYMDI</name>
<dbReference type="PANTHER" id="PTHR48446">
    <property type="entry name" value="DNA-DIRECTED RNA POLYMERASE SUBUNIT BETA' N-TERMINAL SECTION"/>
    <property type="match status" value="1"/>
</dbReference>
<dbReference type="InterPro" id="IPR044893">
    <property type="entry name" value="RNA_pol_Rpb1_clamp_domain"/>
</dbReference>
<keyword evidence="3" id="KW-0808">Transferase</keyword>
<dbReference type="GO" id="GO:0006351">
    <property type="term" value="P:DNA-templated transcription"/>
    <property type="evidence" value="ECO:0007669"/>
    <property type="project" value="InterPro"/>
</dbReference>
<proteinExistence type="predicted"/>
<evidence type="ECO:0000256" key="1">
    <source>
        <dbReference type="ARBA" id="ARBA00012418"/>
    </source>
</evidence>
<sequence length="133" mass="15048">AWLCHEGTLSTSRSSKGNYSKSIRFHLAGEADIEGLAQTQIIKYQLYSLVDGNRKGLEYGPLDPQLGATKRGEICSTCKLDHQECIGHWGYIDLPLPIFHTGYLWHIVKILQCICKNCARVMIPEKTRARYLP</sequence>
<dbReference type="GO" id="GO:0003677">
    <property type="term" value="F:DNA binding"/>
    <property type="evidence" value="ECO:0007669"/>
    <property type="project" value="InterPro"/>
</dbReference>
<evidence type="ECO:0000313" key="10">
    <source>
        <dbReference type="Proteomes" id="UP000321570"/>
    </source>
</evidence>
<evidence type="ECO:0000313" key="9">
    <source>
        <dbReference type="EMBL" id="VUZ54601.1"/>
    </source>
</evidence>
<keyword evidence="5" id="KW-0479">Metal-binding</keyword>
<dbReference type="InterPro" id="IPR007080">
    <property type="entry name" value="RNA_pol_Rpb1_1"/>
</dbReference>
<feature type="non-terminal residue" evidence="9">
    <location>
        <position position="133"/>
    </location>
</feature>
<dbReference type="PANTHER" id="PTHR48446:SF1">
    <property type="entry name" value="DNA-DIRECTED RNA POLYMERASE SUBUNIT BETA' N-TERMINAL SECTION"/>
    <property type="match status" value="1"/>
</dbReference>
<evidence type="ECO:0000256" key="3">
    <source>
        <dbReference type="ARBA" id="ARBA00022679"/>
    </source>
</evidence>
<dbReference type="EC" id="2.7.7.6" evidence="1"/>
<dbReference type="Gene3D" id="4.10.860.120">
    <property type="entry name" value="RNA polymerase II, clamp domain"/>
    <property type="match status" value="1"/>
</dbReference>
<keyword evidence="4" id="KW-0548">Nucleotidyltransferase</keyword>
<protein>
    <recommendedName>
        <fullName evidence="1">DNA-directed RNA polymerase</fullName>
        <ecNumber evidence="1">2.7.7.6</ecNumber>
    </recommendedName>
</protein>